<reference evidence="7 8" key="1">
    <citation type="submission" date="2020-08" db="EMBL/GenBank/DDBJ databases">
        <title>Genomic Encyclopedia of Type Strains, Phase III (KMG-III): the genomes of soil and plant-associated and newly described type strains.</title>
        <authorList>
            <person name="Whitman W."/>
        </authorList>
    </citation>
    <scope>NUCLEOTIDE SEQUENCE [LARGE SCALE GENOMIC DNA]</scope>
    <source>
        <strain evidence="7 8">CECT 8712</strain>
    </source>
</reference>
<dbReference type="Pfam" id="PF01497">
    <property type="entry name" value="Peripla_BP_2"/>
    <property type="match status" value="1"/>
</dbReference>
<dbReference type="PANTHER" id="PTHR30532">
    <property type="entry name" value="IRON III DICITRATE-BINDING PERIPLASMIC PROTEIN"/>
    <property type="match status" value="1"/>
</dbReference>
<keyword evidence="4 5" id="KW-0732">Signal</keyword>
<dbReference type="GO" id="GO:1901678">
    <property type="term" value="P:iron coordination entity transport"/>
    <property type="evidence" value="ECO:0007669"/>
    <property type="project" value="UniProtKB-ARBA"/>
</dbReference>
<dbReference type="AlphaFoldDB" id="A0A841IT70"/>
<comment type="caution">
    <text evidence="7">The sequence shown here is derived from an EMBL/GenBank/DDBJ whole genome shotgun (WGS) entry which is preliminary data.</text>
</comment>
<comment type="similarity">
    <text evidence="2">Belongs to the bacterial solute-binding protein 8 family.</text>
</comment>
<dbReference type="InterPro" id="IPR051313">
    <property type="entry name" value="Bact_iron-sidero_bind"/>
</dbReference>
<evidence type="ECO:0000256" key="3">
    <source>
        <dbReference type="ARBA" id="ARBA00022448"/>
    </source>
</evidence>
<dbReference type="Proteomes" id="UP000536604">
    <property type="component" value="Unassembled WGS sequence"/>
</dbReference>
<dbReference type="GO" id="GO:0030288">
    <property type="term" value="C:outer membrane-bounded periplasmic space"/>
    <property type="evidence" value="ECO:0007669"/>
    <property type="project" value="TreeGrafter"/>
</dbReference>
<feature type="signal peptide" evidence="5">
    <location>
        <begin position="1"/>
        <end position="24"/>
    </location>
</feature>
<name>A0A841IT70_9ACTN</name>
<proteinExistence type="inferred from homology"/>
<dbReference type="CDD" id="cd01140">
    <property type="entry name" value="FatB"/>
    <property type="match status" value="1"/>
</dbReference>
<dbReference type="PANTHER" id="PTHR30532:SF28">
    <property type="entry name" value="PETROBACTIN-BINDING PROTEIN YCLQ"/>
    <property type="match status" value="1"/>
</dbReference>
<evidence type="ECO:0000256" key="1">
    <source>
        <dbReference type="ARBA" id="ARBA00004196"/>
    </source>
</evidence>
<feature type="domain" description="Fe/B12 periplasmic-binding" evidence="6">
    <location>
        <begin position="58"/>
        <end position="319"/>
    </location>
</feature>
<dbReference type="EMBL" id="JACHJO010000012">
    <property type="protein sequence ID" value="MBB6121863.1"/>
    <property type="molecule type" value="Genomic_DNA"/>
</dbReference>
<gene>
    <name evidence="7" type="ORF">FHS13_003842</name>
</gene>
<protein>
    <submittedName>
        <fullName evidence="7">Iron complex transport system substrate-binding protein</fullName>
    </submittedName>
</protein>
<dbReference type="RefSeq" id="WP_184293308.1">
    <property type="nucleotide sequence ID" value="NZ_JACHJO010000012.1"/>
</dbReference>
<dbReference type="SUPFAM" id="SSF53807">
    <property type="entry name" value="Helical backbone' metal receptor"/>
    <property type="match status" value="1"/>
</dbReference>
<comment type="subcellular location">
    <subcellularLocation>
        <location evidence="1">Cell envelope</location>
    </subcellularLocation>
</comment>
<dbReference type="InterPro" id="IPR033870">
    <property type="entry name" value="FatB"/>
</dbReference>
<feature type="chain" id="PRO_5039588220" evidence="5">
    <location>
        <begin position="25"/>
        <end position="319"/>
    </location>
</feature>
<evidence type="ECO:0000256" key="4">
    <source>
        <dbReference type="ARBA" id="ARBA00022729"/>
    </source>
</evidence>
<dbReference type="Gene3D" id="3.40.50.1980">
    <property type="entry name" value="Nitrogenase molybdenum iron protein domain"/>
    <property type="match status" value="2"/>
</dbReference>
<evidence type="ECO:0000256" key="2">
    <source>
        <dbReference type="ARBA" id="ARBA00008814"/>
    </source>
</evidence>
<keyword evidence="3" id="KW-0813">Transport</keyword>
<keyword evidence="8" id="KW-1185">Reference proteome</keyword>
<dbReference type="PROSITE" id="PS51257">
    <property type="entry name" value="PROKAR_LIPOPROTEIN"/>
    <property type="match status" value="1"/>
</dbReference>
<evidence type="ECO:0000313" key="8">
    <source>
        <dbReference type="Proteomes" id="UP000536604"/>
    </source>
</evidence>
<dbReference type="PROSITE" id="PS50983">
    <property type="entry name" value="FE_B12_PBP"/>
    <property type="match status" value="1"/>
</dbReference>
<accession>A0A841IT70</accession>
<evidence type="ECO:0000256" key="5">
    <source>
        <dbReference type="SAM" id="SignalP"/>
    </source>
</evidence>
<sequence>MSPRSAAFLSAIPLSALILAGCSAEDTSEEAEASAESGGTVTVTAANGEVEVAQNPQTVVVFDNVQLDILDALGVEIAGIPSAEVVPEFFSEYAEDESVANVGSLFEPDFEAVAALEPDLIISGGRSAEVTGDLEEIAPTIDMSVDTADLAGSLAERARTYGEIFDKTEEAEQLVSDFETRVDEVSAKLSEAGDGLVIMTNAGEFSAYGPGSRYGFFYDSLGLEASVEVESDGRHGEVMSFEGLAEADPDWLLVLDRDAAIATEGATPAEQVLDNELVDRTTAAEEDQIVYLDSQELYLVGGIQAYMNAMDTVDAAISE</sequence>
<evidence type="ECO:0000259" key="6">
    <source>
        <dbReference type="PROSITE" id="PS50983"/>
    </source>
</evidence>
<organism evidence="7 8">
    <name type="scientific">Nocardiopsis algeriensis</name>
    <dbReference type="NCBI Taxonomy" id="1478215"/>
    <lineage>
        <taxon>Bacteria</taxon>
        <taxon>Bacillati</taxon>
        <taxon>Actinomycetota</taxon>
        <taxon>Actinomycetes</taxon>
        <taxon>Streptosporangiales</taxon>
        <taxon>Nocardiopsidaceae</taxon>
        <taxon>Nocardiopsis</taxon>
    </lineage>
</organism>
<evidence type="ECO:0000313" key="7">
    <source>
        <dbReference type="EMBL" id="MBB6121863.1"/>
    </source>
</evidence>
<dbReference type="InterPro" id="IPR002491">
    <property type="entry name" value="ABC_transptr_periplasmic_BD"/>
</dbReference>